<dbReference type="Proteomes" id="UP000784294">
    <property type="component" value="Unassembled WGS sequence"/>
</dbReference>
<comment type="caution">
    <text evidence="1">The sequence shown here is derived from an EMBL/GenBank/DDBJ whole genome shotgun (WGS) entry which is preliminary data.</text>
</comment>
<dbReference type="AlphaFoldDB" id="A0A3S5CDV9"/>
<organism evidence="1 2">
    <name type="scientific">Protopolystoma xenopodis</name>
    <dbReference type="NCBI Taxonomy" id="117903"/>
    <lineage>
        <taxon>Eukaryota</taxon>
        <taxon>Metazoa</taxon>
        <taxon>Spiralia</taxon>
        <taxon>Lophotrochozoa</taxon>
        <taxon>Platyhelminthes</taxon>
        <taxon>Monogenea</taxon>
        <taxon>Polyopisthocotylea</taxon>
        <taxon>Polystomatidea</taxon>
        <taxon>Polystomatidae</taxon>
        <taxon>Protopolystoma</taxon>
    </lineage>
</organism>
<proteinExistence type="predicted"/>
<reference evidence="1" key="1">
    <citation type="submission" date="2018-11" db="EMBL/GenBank/DDBJ databases">
        <authorList>
            <consortium name="Pathogen Informatics"/>
        </authorList>
    </citation>
    <scope>NUCLEOTIDE SEQUENCE</scope>
</reference>
<gene>
    <name evidence="1" type="ORF">PXEA_LOCUS6615</name>
</gene>
<keyword evidence="2" id="KW-1185">Reference proteome</keyword>
<evidence type="ECO:0000313" key="1">
    <source>
        <dbReference type="EMBL" id="VEL13175.1"/>
    </source>
</evidence>
<name>A0A3S5CDV9_9PLAT</name>
<dbReference type="EMBL" id="CAAALY010016941">
    <property type="protein sequence ID" value="VEL13175.1"/>
    <property type="molecule type" value="Genomic_DNA"/>
</dbReference>
<accession>A0A3S5CDV9</accession>
<sequence>MYVQWICLGPFWRIQSLLFESRRPGCSVVPRMRNLSARRSSSSGLVCLAGRKRGDSAHILSVCQACHDCLFARRRPLPWIRRNDQSRRDESQLQTSRTDGGVECHLNDWVGRQKTRFYASPRGSAWEAGRGREESLFYRCPCVAIPCPSGPSENVVSELGRAYRLIGAECGGKHSSDRAGVQSRSRGCELASLPPQSTNSALWTPDSAHLETHMPSSARAFKTCPSEGTTGREFAARSRPFTTSVLSVMQEGSLAFWYEPYFDAALLLLFGSPDAF</sequence>
<protein>
    <submittedName>
        <fullName evidence="1">Uncharacterized protein</fullName>
    </submittedName>
</protein>
<evidence type="ECO:0000313" key="2">
    <source>
        <dbReference type="Proteomes" id="UP000784294"/>
    </source>
</evidence>